<proteinExistence type="predicted"/>
<gene>
    <name evidence="3" type="ORF">E5676_scaffold1085G00070</name>
    <name evidence="2" type="ORF">E6C27_scaffold68G00210</name>
</gene>
<dbReference type="AlphaFoldDB" id="A0A5A7T571"/>
<comment type="caution">
    <text evidence="2">The sequence shown here is derived from an EMBL/GenBank/DDBJ whole genome shotgun (WGS) entry which is preliminary data.</text>
</comment>
<dbReference type="Proteomes" id="UP000321393">
    <property type="component" value="Unassembled WGS sequence"/>
</dbReference>
<name>A0A5A7T571_CUCMM</name>
<dbReference type="EMBL" id="SSTD01013645">
    <property type="protein sequence ID" value="TYK05897.1"/>
    <property type="molecule type" value="Genomic_DNA"/>
</dbReference>
<evidence type="ECO:0000313" key="4">
    <source>
        <dbReference type="Proteomes" id="UP000321393"/>
    </source>
</evidence>
<evidence type="ECO:0000313" key="2">
    <source>
        <dbReference type="EMBL" id="KAA0037286.1"/>
    </source>
</evidence>
<accession>A0A5A7T571</accession>
<feature type="compositionally biased region" description="Basic and acidic residues" evidence="1">
    <location>
        <begin position="7"/>
        <end position="31"/>
    </location>
</feature>
<feature type="region of interest" description="Disordered" evidence="1">
    <location>
        <begin position="1"/>
        <end position="33"/>
    </location>
</feature>
<evidence type="ECO:0000256" key="1">
    <source>
        <dbReference type="SAM" id="MobiDB-lite"/>
    </source>
</evidence>
<protein>
    <submittedName>
        <fullName evidence="2">Uncharacterized protein</fullName>
    </submittedName>
</protein>
<evidence type="ECO:0000313" key="5">
    <source>
        <dbReference type="Proteomes" id="UP000321947"/>
    </source>
</evidence>
<dbReference type="EMBL" id="SSTE01019012">
    <property type="protein sequence ID" value="KAA0037286.1"/>
    <property type="molecule type" value="Genomic_DNA"/>
</dbReference>
<sequence>MASNSQEWRDDGFGSRNDSQRNRENRGRLDGIGRNPMVALQGQVTEMNKLLQSMALLQVNVAGSFVQACNKMSSTPICTTWGVETIHILVKGVKSKMFNTDKVAKEITRAKHLVNAKNSTMRGHASQHNVATTTTI</sequence>
<reference evidence="4 5" key="1">
    <citation type="submission" date="2019-08" db="EMBL/GenBank/DDBJ databases">
        <title>Draft genome sequences of two oriental melons (Cucumis melo L. var makuwa).</title>
        <authorList>
            <person name="Kwon S.-Y."/>
        </authorList>
    </citation>
    <scope>NUCLEOTIDE SEQUENCE [LARGE SCALE GENOMIC DNA]</scope>
    <source>
        <strain evidence="5">cv. Chang Bougi</strain>
        <strain evidence="4">cv. SW 3</strain>
        <tissue evidence="2">Leaf</tissue>
    </source>
</reference>
<evidence type="ECO:0000313" key="3">
    <source>
        <dbReference type="EMBL" id="TYK05897.1"/>
    </source>
</evidence>
<organism evidence="2 4">
    <name type="scientific">Cucumis melo var. makuwa</name>
    <name type="common">Oriental melon</name>
    <dbReference type="NCBI Taxonomy" id="1194695"/>
    <lineage>
        <taxon>Eukaryota</taxon>
        <taxon>Viridiplantae</taxon>
        <taxon>Streptophyta</taxon>
        <taxon>Embryophyta</taxon>
        <taxon>Tracheophyta</taxon>
        <taxon>Spermatophyta</taxon>
        <taxon>Magnoliopsida</taxon>
        <taxon>eudicotyledons</taxon>
        <taxon>Gunneridae</taxon>
        <taxon>Pentapetalae</taxon>
        <taxon>rosids</taxon>
        <taxon>fabids</taxon>
        <taxon>Cucurbitales</taxon>
        <taxon>Cucurbitaceae</taxon>
        <taxon>Benincaseae</taxon>
        <taxon>Cucumis</taxon>
    </lineage>
</organism>
<dbReference type="Proteomes" id="UP000321947">
    <property type="component" value="Unassembled WGS sequence"/>
</dbReference>